<evidence type="ECO:0000313" key="6">
    <source>
        <dbReference type="Proteomes" id="UP000308199"/>
    </source>
</evidence>
<evidence type="ECO:0000256" key="2">
    <source>
        <dbReference type="ARBA" id="ARBA00022679"/>
    </source>
</evidence>
<dbReference type="SUPFAM" id="SSF56214">
    <property type="entry name" value="4'-phosphopantetheinyl transferase"/>
    <property type="match status" value="2"/>
</dbReference>
<protein>
    <recommendedName>
        <fullName evidence="1">holo-[acyl-carrier-protein] synthase</fullName>
        <ecNumber evidence="1">2.7.8.7</ecNumber>
    </recommendedName>
</protein>
<dbReference type="GO" id="GO:0000287">
    <property type="term" value="F:magnesium ion binding"/>
    <property type="evidence" value="ECO:0007669"/>
    <property type="project" value="InterPro"/>
</dbReference>
<dbReference type="GO" id="GO:0005829">
    <property type="term" value="C:cytosol"/>
    <property type="evidence" value="ECO:0007669"/>
    <property type="project" value="TreeGrafter"/>
</dbReference>
<dbReference type="Pfam" id="PF22624">
    <property type="entry name" value="AASDHPPT_N"/>
    <property type="match status" value="1"/>
</dbReference>
<dbReference type="Pfam" id="PF01648">
    <property type="entry name" value="ACPS"/>
    <property type="match status" value="1"/>
</dbReference>
<evidence type="ECO:0000313" key="5">
    <source>
        <dbReference type="EMBL" id="THH11541.1"/>
    </source>
</evidence>
<keyword evidence="2" id="KW-0808">Transferase</keyword>
<dbReference type="InterPro" id="IPR037143">
    <property type="entry name" value="4-PPantetheinyl_Trfase_dom_sf"/>
</dbReference>
<dbReference type="Gene3D" id="3.90.470.20">
    <property type="entry name" value="4'-phosphopantetheinyl transferase domain"/>
    <property type="match status" value="2"/>
</dbReference>
<dbReference type="InterPro" id="IPR008278">
    <property type="entry name" value="4-PPantetheinyl_Trfase_dom"/>
</dbReference>
<comment type="caution">
    <text evidence="5">The sequence shown here is derived from an EMBL/GenBank/DDBJ whole genome shotgun (WGS) entry which is preliminary data.</text>
</comment>
<evidence type="ECO:0000256" key="1">
    <source>
        <dbReference type="ARBA" id="ARBA00013172"/>
    </source>
</evidence>
<dbReference type="PANTHER" id="PTHR12215">
    <property type="entry name" value="PHOSPHOPANTETHEINE TRANSFERASE"/>
    <property type="match status" value="1"/>
</dbReference>
<proteinExistence type="predicted"/>
<feature type="domain" description="4'-phosphopantetheinyl transferase N-terminal" evidence="4">
    <location>
        <begin position="39"/>
        <end position="143"/>
    </location>
</feature>
<keyword evidence="6" id="KW-1185">Reference proteome</keyword>
<reference evidence="5 6" key="1">
    <citation type="submission" date="2019-02" db="EMBL/GenBank/DDBJ databases">
        <title>Genome sequencing of the rare red list fungi Phellinidium pouzarii.</title>
        <authorList>
            <person name="Buettner E."/>
            <person name="Kellner H."/>
        </authorList>
    </citation>
    <scope>NUCLEOTIDE SEQUENCE [LARGE SCALE GENOMIC DNA]</scope>
    <source>
        <strain evidence="5 6">DSM 108285</strain>
    </source>
</reference>
<feature type="domain" description="4'-phosphopantetheinyl transferase" evidence="3">
    <location>
        <begin position="168"/>
        <end position="286"/>
    </location>
</feature>
<organism evidence="5 6">
    <name type="scientific">Phellinidium pouzarii</name>
    <dbReference type="NCBI Taxonomy" id="167371"/>
    <lineage>
        <taxon>Eukaryota</taxon>
        <taxon>Fungi</taxon>
        <taxon>Dikarya</taxon>
        <taxon>Basidiomycota</taxon>
        <taxon>Agaricomycotina</taxon>
        <taxon>Agaricomycetes</taxon>
        <taxon>Hymenochaetales</taxon>
        <taxon>Hymenochaetaceae</taxon>
        <taxon>Phellinidium</taxon>
    </lineage>
</organism>
<dbReference type="PANTHER" id="PTHR12215:SF10">
    <property type="entry name" value="L-AMINOADIPATE-SEMIALDEHYDE DEHYDROGENASE-PHOSPHOPANTETHEINYL TRANSFERASE"/>
    <property type="match status" value="1"/>
</dbReference>
<evidence type="ECO:0000259" key="3">
    <source>
        <dbReference type="Pfam" id="PF01648"/>
    </source>
</evidence>
<sequence length="328" mass="36297">MYGISVFFSVTDRSFTPFLPSIGYSYRHDISGDKNPLGKLYAAGLVLVDAESQARVKRFYHKKDSYRCLLGRLLPRLLLKQHGVSPKEAAFGRTTSGKPFVTAYVGVLTAPHVLASPFSSTPHLEQTIGFNVSHDNEYVVMAFQKRNSQSQTGDAPQTKEKSVDVTTIGVDVMKVGLPRYEKTLTSFVSTISDTLTPSERRSLLEGADNSDGDEHTRGLRYLYLIWTLKEAYTKAIGLGLSFDFKRIEVNVHASQITVDGVQPDGWEFTAFTLKSRPGDEYQVAVARFTGDVNVAGHVDVKGLVDAKTFSWFSQYDAVSMIERIAGGE</sequence>
<dbReference type="GO" id="GO:0019878">
    <property type="term" value="P:lysine biosynthetic process via aminoadipic acid"/>
    <property type="evidence" value="ECO:0007669"/>
    <property type="project" value="TreeGrafter"/>
</dbReference>
<dbReference type="EMBL" id="SGPK01000012">
    <property type="protein sequence ID" value="THH11541.1"/>
    <property type="molecule type" value="Genomic_DNA"/>
</dbReference>
<dbReference type="InterPro" id="IPR055066">
    <property type="entry name" value="AASDHPPT_N"/>
</dbReference>
<evidence type="ECO:0000259" key="4">
    <source>
        <dbReference type="Pfam" id="PF22624"/>
    </source>
</evidence>
<dbReference type="GO" id="GO:0008897">
    <property type="term" value="F:holo-[acyl-carrier-protein] synthase activity"/>
    <property type="evidence" value="ECO:0007669"/>
    <property type="project" value="UniProtKB-EC"/>
</dbReference>
<gene>
    <name evidence="5" type="ORF">EW145_g592</name>
</gene>
<dbReference type="InterPro" id="IPR050559">
    <property type="entry name" value="P-Pant_transferase_sf"/>
</dbReference>
<dbReference type="OrthoDB" id="26719at2759"/>
<name>A0A4S4LJK7_9AGAM</name>
<dbReference type="Proteomes" id="UP000308199">
    <property type="component" value="Unassembled WGS sequence"/>
</dbReference>
<accession>A0A4S4LJK7</accession>
<dbReference type="EC" id="2.7.8.7" evidence="1"/>
<dbReference type="AlphaFoldDB" id="A0A4S4LJK7"/>